<gene>
    <name evidence="7" type="ORF">B0T20DRAFT_383022</name>
</gene>
<keyword evidence="8" id="KW-1185">Reference proteome</keyword>
<dbReference type="PANTHER" id="PTHR13832">
    <property type="entry name" value="PROTEIN PHOSPHATASE 2C"/>
    <property type="match status" value="1"/>
</dbReference>
<evidence type="ECO:0000256" key="1">
    <source>
        <dbReference type="ARBA" id="ARBA00022723"/>
    </source>
</evidence>
<feature type="compositionally biased region" description="Basic and acidic residues" evidence="5">
    <location>
        <begin position="689"/>
        <end position="707"/>
    </location>
</feature>
<accession>A0AAE0P3K1</accession>
<organism evidence="7 8">
    <name type="scientific">Sordaria brevicollis</name>
    <dbReference type="NCBI Taxonomy" id="83679"/>
    <lineage>
        <taxon>Eukaryota</taxon>
        <taxon>Fungi</taxon>
        <taxon>Dikarya</taxon>
        <taxon>Ascomycota</taxon>
        <taxon>Pezizomycotina</taxon>
        <taxon>Sordariomycetes</taxon>
        <taxon>Sordariomycetidae</taxon>
        <taxon>Sordariales</taxon>
        <taxon>Sordariaceae</taxon>
        <taxon>Sordaria</taxon>
    </lineage>
</organism>
<feature type="region of interest" description="Disordered" evidence="5">
    <location>
        <begin position="678"/>
        <end position="707"/>
    </location>
</feature>
<evidence type="ECO:0000256" key="4">
    <source>
        <dbReference type="RuleBase" id="RU003465"/>
    </source>
</evidence>
<evidence type="ECO:0000256" key="2">
    <source>
        <dbReference type="ARBA" id="ARBA00022801"/>
    </source>
</evidence>
<dbReference type="GO" id="GO:0046872">
    <property type="term" value="F:metal ion binding"/>
    <property type="evidence" value="ECO:0007669"/>
    <property type="project" value="UniProtKB-KW"/>
</dbReference>
<dbReference type="InterPro" id="IPR000222">
    <property type="entry name" value="PP2C_BS"/>
</dbReference>
<reference evidence="7" key="1">
    <citation type="journal article" date="2023" name="Mol. Phylogenet. Evol.">
        <title>Genome-scale phylogeny and comparative genomics of the fungal order Sordariales.</title>
        <authorList>
            <person name="Hensen N."/>
            <person name="Bonometti L."/>
            <person name="Westerberg I."/>
            <person name="Brannstrom I.O."/>
            <person name="Guillou S."/>
            <person name="Cros-Aarteil S."/>
            <person name="Calhoun S."/>
            <person name="Haridas S."/>
            <person name="Kuo A."/>
            <person name="Mondo S."/>
            <person name="Pangilinan J."/>
            <person name="Riley R."/>
            <person name="LaButti K."/>
            <person name="Andreopoulos B."/>
            <person name="Lipzen A."/>
            <person name="Chen C."/>
            <person name="Yan M."/>
            <person name="Daum C."/>
            <person name="Ng V."/>
            <person name="Clum A."/>
            <person name="Steindorff A."/>
            <person name="Ohm R.A."/>
            <person name="Martin F."/>
            <person name="Silar P."/>
            <person name="Natvig D.O."/>
            <person name="Lalanne C."/>
            <person name="Gautier V."/>
            <person name="Ament-Velasquez S.L."/>
            <person name="Kruys A."/>
            <person name="Hutchinson M.I."/>
            <person name="Powell A.J."/>
            <person name="Barry K."/>
            <person name="Miller A.N."/>
            <person name="Grigoriev I.V."/>
            <person name="Debuchy R."/>
            <person name="Gladieux P."/>
            <person name="Hiltunen Thoren M."/>
            <person name="Johannesson H."/>
        </authorList>
    </citation>
    <scope>NUCLEOTIDE SEQUENCE</scope>
    <source>
        <strain evidence="7">FGSC 1904</strain>
    </source>
</reference>
<feature type="region of interest" description="Disordered" evidence="5">
    <location>
        <begin position="140"/>
        <end position="179"/>
    </location>
</feature>
<dbReference type="InterPro" id="IPR036457">
    <property type="entry name" value="PPM-type-like_dom_sf"/>
</dbReference>
<dbReference type="EMBL" id="JAUTDP010000011">
    <property type="protein sequence ID" value="KAK3392340.1"/>
    <property type="molecule type" value="Genomic_DNA"/>
</dbReference>
<reference evidence="7" key="2">
    <citation type="submission" date="2023-07" db="EMBL/GenBank/DDBJ databases">
        <authorList>
            <consortium name="Lawrence Berkeley National Laboratory"/>
            <person name="Haridas S."/>
            <person name="Hensen N."/>
            <person name="Bonometti L."/>
            <person name="Westerberg I."/>
            <person name="Brannstrom I.O."/>
            <person name="Guillou S."/>
            <person name="Cros-Aarteil S."/>
            <person name="Calhoun S."/>
            <person name="Kuo A."/>
            <person name="Mondo S."/>
            <person name="Pangilinan J."/>
            <person name="Riley R."/>
            <person name="LaButti K."/>
            <person name="Andreopoulos B."/>
            <person name="Lipzen A."/>
            <person name="Chen C."/>
            <person name="Yanf M."/>
            <person name="Daum C."/>
            <person name="Ng V."/>
            <person name="Clum A."/>
            <person name="Steindorff A."/>
            <person name="Ohm R."/>
            <person name="Martin F."/>
            <person name="Silar P."/>
            <person name="Natvig D."/>
            <person name="Lalanne C."/>
            <person name="Gautier V."/>
            <person name="Ament-velasquez S.L."/>
            <person name="Kruys A."/>
            <person name="Hutchinson M.I."/>
            <person name="Powell A.J."/>
            <person name="Barry K."/>
            <person name="Miller A.N."/>
            <person name="Grigoriev I.V."/>
            <person name="Debuchy R."/>
            <person name="Gladieux P."/>
            <person name="Thoren M.H."/>
            <person name="Johannesson H."/>
        </authorList>
    </citation>
    <scope>NUCLEOTIDE SEQUENCE</scope>
    <source>
        <strain evidence="7">FGSC 1904</strain>
    </source>
</reference>
<evidence type="ECO:0000256" key="3">
    <source>
        <dbReference type="ARBA" id="ARBA00022912"/>
    </source>
</evidence>
<dbReference type="InterPro" id="IPR015655">
    <property type="entry name" value="PP2C"/>
</dbReference>
<dbReference type="FunFam" id="3.60.40.10:FF:000163">
    <property type="entry name" value="Protein serine/threonine phosphatase 2C"/>
    <property type="match status" value="1"/>
</dbReference>
<dbReference type="Proteomes" id="UP001281003">
    <property type="component" value="Unassembled WGS sequence"/>
</dbReference>
<dbReference type="AlphaFoldDB" id="A0AAE0P3K1"/>
<dbReference type="PROSITE" id="PS01032">
    <property type="entry name" value="PPM_1"/>
    <property type="match status" value="1"/>
</dbReference>
<evidence type="ECO:0000313" key="7">
    <source>
        <dbReference type="EMBL" id="KAK3392340.1"/>
    </source>
</evidence>
<comment type="similarity">
    <text evidence="4">Belongs to the PP2C family.</text>
</comment>
<dbReference type="InterPro" id="IPR001932">
    <property type="entry name" value="PPM-type_phosphatase-like_dom"/>
</dbReference>
<keyword evidence="3 4" id="KW-0904">Protein phosphatase</keyword>
<evidence type="ECO:0000313" key="8">
    <source>
        <dbReference type="Proteomes" id="UP001281003"/>
    </source>
</evidence>
<protein>
    <submittedName>
        <fullName evidence="7">Phosphatase 2C-like domain-containing protein</fullName>
    </submittedName>
</protein>
<dbReference type="FunFam" id="3.60.40.10:FF:000133">
    <property type="entry name" value="Protein serine/threonine phosphatase 2C"/>
    <property type="match status" value="1"/>
</dbReference>
<dbReference type="CDD" id="cd00143">
    <property type="entry name" value="PP2Cc"/>
    <property type="match status" value="1"/>
</dbReference>
<dbReference type="GO" id="GO:0004722">
    <property type="term" value="F:protein serine/threonine phosphatase activity"/>
    <property type="evidence" value="ECO:0007669"/>
    <property type="project" value="InterPro"/>
</dbReference>
<dbReference type="PROSITE" id="PS51746">
    <property type="entry name" value="PPM_2"/>
    <property type="match status" value="1"/>
</dbReference>
<feature type="region of interest" description="Disordered" evidence="5">
    <location>
        <begin position="293"/>
        <end position="318"/>
    </location>
</feature>
<sequence>MAAVRRRPPTQSLVSALQHLDPTSFHTTTATASSKQAPRAAQDTKLLDAFMGYLSTFFHHSPTATRPTMRRVTMPGPRVLRTAIGGRRYLHAYARPSRTSSSSSKPSTDELCDSFRSHSLTDRTSKRKFHNYFVTHLPSSSLHPDSRLQHPHHKLPRSASVPHKQDPGSSPAAVPPNIPSRDLTVVRIPLRSAKHHFGVSVSRGQRNYNEDTNQAGTISMPSFAKRAPMSLVRRQSRSLTENTTANSSFGDPQIFYFGVFDGHGGTECSEFLRDELHGYIEQAALDFGLRSSLQRQGTSQDSLSNPTETSSNAPRNSRDALNRVEMKSPEEVQDQLNVPETNGDAVVEEASHEPPMDGDEPIPAEADEVKAEELESSILGEYRNTVGGYFRRFNSRYFSERAAVRSRSHAASSMDDNTLKNKLQKQIDETPVHTPVTVESVLTYAFLRADLDFITAQAHKPDPDDPHIADHPVNKDEVLGQPHLPPSGHGIGGPARFKGGSTASIALIATPTPAPFWHPAAHSTLLVAHVGDTRVLLCETATGLPRPLTHDHHPSSPTETRRLMRYAESLITDSFGEERISGLANSRSFGDMQSKRIGVSAEPDIIRVNMEPAEYSFLVLMSDGVSGTLSDQEVVDVIKEAKTPEEGAKHVVEYATEVSADGDNATCLVVRLGGWERRSEGGLGSLGTKEIRDARRAEALDPRRGRR</sequence>
<proteinExistence type="inferred from homology"/>
<feature type="compositionally biased region" description="Polar residues" evidence="5">
    <location>
        <begin position="293"/>
        <end position="315"/>
    </location>
</feature>
<evidence type="ECO:0000259" key="6">
    <source>
        <dbReference type="PROSITE" id="PS51746"/>
    </source>
</evidence>
<dbReference type="SUPFAM" id="SSF81606">
    <property type="entry name" value="PP2C-like"/>
    <property type="match status" value="1"/>
</dbReference>
<evidence type="ECO:0000256" key="5">
    <source>
        <dbReference type="SAM" id="MobiDB-lite"/>
    </source>
</evidence>
<dbReference type="SMART" id="SM00332">
    <property type="entry name" value="PP2Cc"/>
    <property type="match status" value="1"/>
</dbReference>
<keyword evidence="1" id="KW-0479">Metal-binding</keyword>
<dbReference type="Pfam" id="PF00481">
    <property type="entry name" value="PP2C"/>
    <property type="match status" value="1"/>
</dbReference>
<keyword evidence="2 4" id="KW-0378">Hydrolase</keyword>
<name>A0AAE0P3K1_SORBR</name>
<comment type="caution">
    <text evidence="7">The sequence shown here is derived from an EMBL/GenBank/DDBJ whole genome shotgun (WGS) entry which is preliminary data.</text>
</comment>
<dbReference type="Gene3D" id="3.60.40.10">
    <property type="entry name" value="PPM-type phosphatase domain"/>
    <property type="match status" value="2"/>
</dbReference>
<dbReference type="PANTHER" id="PTHR13832:SF589">
    <property type="entry name" value="[PYRUVATE DEHYDROGENASE [ACETYL-TRANSFERRING]]-PHOSPHATASE 2, MITOCHONDRIAL"/>
    <property type="match status" value="1"/>
</dbReference>
<feature type="domain" description="PPM-type phosphatase" evidence="6">
    <location>
        <begin position="196"/>
        <end position="672"/>
    </location>
</feature>